<dbReference type="InterPro" id="IPR051606">
    <property type="entry name" value="Polyketide_Oxido-like"/>
</dbReference>
<reference evidence="2 3" key="1">
    <citation type="submission" date="2020-07" db="EMBL/GenBank/DDBJ databases">
        <title>Genomic Encyclopedia of Type Strains, Phase IV (KMG-IV): sequencing the most valuable type-strain genomes for metagenomic binning, comparative biology and taxonomic classification.</title>
        <authorList>
            <person name="Goeker M."/>
        </authorList>
    </citation>
    <scope>NUCLEOTIDE SEQUENCE [LARGE SCALE GENOMIC DNA]</scope>
    <source>
        <strain evidence="2 3">DSM 45533</strain>
    </source>
</reference>
<sequence length="198" mass="20613">MSRIVVFGAGGRVGRAAVAEARRRGHEVTEAGHEGATDVRDQRAVAAVAAGHDAAINAAAVYGEGTDPGTFFPTAARALLAGLAEAGVRRLVSVGLAVVKPGPDGVRLMDSPGFPAEFLPFCLAHASGFDVLRSEGDAVDWLYLSPVGDFDAEGERTGHYTVGEHGDMAARISHADFAIALVDEAQGPKHHREHLVVT</sequence>
<evidence type="ECO:0000259" key="1">
    <source>
        <dbReference type="Pfam" id="PF13460"/>
    </source>
</evidence>
<dbReference type="Proteomes" id="UP000530928">
    <property type="component" value="Unassembled WGS sequence"/>
</dbReference>
<dbReference type="GO" id="GO:0016646">
    <property type="term" value="F:oxidoreductase activity, acting on the CH-NH group of donors, NAD or NADP as acceptor"/>
    <property type="evidence" value="ECO:0007669"/>
    <property type="project" value="TreeGrafter"/>
</dbReference>
<organism evidence="2 3">
    <name type="scientific">Nonomuraea soli</name>
    <dbReference type="NCBI Taxonomy" id="1032476"/>
    <lineage>
        <taxon>Bacteria</taxon>
        <taxon>Bacillati</taxon>
        <taxon>Actinomycetota</taxon>
        <taxon>Actinomycetes</taxon>
        <taxon>Streptosporangiales</taxon>
        <taxon>Streptosporangiaceae</taxon>
        <taxon>Nonomuraea</taxon>
    </lineage>
</organism>
<name>A0A7W0CIM4_9ACTN</name>
<feature type="domain" description="NAD(P)-binding" evidence="1">
    <location>
        <begin position="38"/>
        <end position="184"/>
    </location>
</feature>
<comment type="caution">
    <text evidence="2">The sequence shown here is derived from an EMBL/GenBank/DDBJ whole genome shotgun (WGS) entry which is preliminary data.</text>
</comment>
<gene>
    <name evidence="2" type="ORF">HNR30_003182</name>
</gene>
<evidence type="ECO:0000313" key="2">
    <source>
        <dbReference type="EMBL" id="MBA2891841.1"/>
    </source>
</evidence>
<dbReference type="Gene3D" id="3.40.50.720">
    <property type="entry name" value="NAD(P)-binding Rossmann-like Domain"/>
    <property type="match status" value="1"/>
</dbReference>
<evidence type="ECO:0000313" key="3">
    <source>
        <dbReference type="Proteomes" id="UP000530928"/>
    </source>
</evidence>
<dbReference type="Pfam" id="PF13460">
    <property type="entry name" value="NAD_binding_10"/>
    <property type="match status" value="1"/>
</dbReference>
<dbReference type="EMBL" id="JACDUR010000003">
    <property type="protein sequence ID" value="MBA2891841.1"/>
    <property type="molecule type" value="Genomic_DNA"/>
</dbReference>
<dbReference type="AlphaFoldDB" id="A0A7W0CIM4"/>
<proteinExistence type="predicted"/>
<dbReference type="RefSeq" id="WP_181610602.1">
    <property type="nucleotide sequence ID" value="NZ_BAABAM010000002.1"/>
</dbReference>
<dbReference type="PANTHER" id="PTHR43355">
    <property type="entry name" value="FLAVIN REDUCTASE (NADPH)"/>
    <property type="match status" value="1"/>
</dbReference>
<dbReference type="InterPro" id="IPR016040">
    <property type="entry name" value="NAD(P)-bd_dom"/>
</dbReference>
<dbReference type="InterPro" id="IPR036291">
    <property type="entry name" value="NAD(P)-bd_dom_sf"/>
</dbReference>
<dbReference type="PANTHER" id="PTHR43355:SF2">
    <property type="entry name" value="FLAVIN REDUCTASE (NADPH)"/>
    <property type="match status" value="1"/>
</dbReference>
<keyword evidence="3" id="KW-1185">Reference proteome</keyword>
<protein>
    <recommendedName>
        <fullName evidence="1">NAD(P)-binding domain-containing protein</fullName>
    </recommendedName>
</protein>
<dbReference type="SUPFAM" id="SSF51735">
    <property type="entry name" value="NAD(P)-binding Rossmann-fold domains"/>
    <property type="match status" value="1"/>
</dbReference>
<accession>A0A7W0CIM4</accession>